<protein>
    <submittedName>
        <fullName evidence="2">Uncharacterized protein LOC107073513</fullName>
    </submittedName>
</protein>
<proteinExistence type="predicted"/>
<sequence length="144" mass="16261">MGEFQGILPIDEHVIFIDFDRDLGTKPDARLKLMNLYNVLIYGEENITKCIKKTISSTISSKIQLLYSGTGKKIKGVGKLNFSEINIFKCLRDATQEKFGDSDQMKNFITRTSVFLANAGDRDGRRKIRAAKSANQHSNNEQIN</sequence>
<dbReference type="GeneID" id="107073513"/>
<reference evidence="2" key="1">
    <citation type="submission" date="2025-08" db="UniProtKB">
        <authorList>
            <consortium name="RefSeq"/>
        </authorList>
    </citation>
    <scope>IDENTIFICATION</scope>
    <source>
        <tissue evidence="2">Whole body</tissue>
    </source>
</reference>
<gene>
    <name evidence="2" type="primary">LOC107073513</name>
</gene>
<organism evidence="1 2">
    <name type="scientific">Polistes dominula</name>
    <name type="common">European paper wasp</name>
    <name type="synonym">Vespa dominula</name>
    <dbReference type="NCBI Taxonomy" id="743375"/>
    <lineage>
        <taxon>Eukaryota</taxon>
        <taxon>Metazoa</taxon>
        <taxon>Ecdysozoa</taxon>
        <taxon>Arthropoda</taxon>
        <taxon>Hexapoda</taxon>
        <taxon>Insecta</taxon>
        <taxon>Pterygota</taxon>
        <taxon>Neoptera</taxon>
        <taxon>Endopterygota</taxon>
        <taxon>Hymenoptera</taxon>
        <taxon>Apocrita</taxon>
        <taxon>Aculeata</taxon>
        <taxon>Vespoidea</taxon>
        <taxon>Vespidae</taxon>
        <taxon>Polistinae</taxon>
        <taxon>Polistini</taxon>
        <taxon>Polistes</taxon>
    </lineage>
</organism>
<evidence type="ECO:0000313" key="1">
    <source>
        <dbReference type="Proteomes" id="UP000694924"/>
    </source>
</evidence>
<name>A0ABM1JB50_POLDO</name>
<evidence type="ECO:0000313" key="2">
    <source>
        <dbReference type="RefSeq" id="XP_015189688.1"/>
    </source>
</evidence>
<dbReference type="Proteomes" id="UP000694924">
    <property type="component" value="Unplaced"/>
</dbReference>
<accession>A0ABM1JB50</accession>
<keyword evidence="1" id="KW-1185">Reference proteome</keyword>
<dbReference type="RefSeq" id="XP_015189688.1">
    <property type="nucleotide sequence ID" value="XM_015334202.1"/>
</dbReference>